<dbReference type="InterPro" id="IPR011625">
    <property type="entry name" value="A2M_N_BRD"/>
</dbReference>
<evidence type="ECO:0000259" key="2">
    <source>
        <dbReference type="SMART" id="SM01359"/>
    </source>
</evidence>
<proteinExistence type="predicted"/>
<gene>
    <name evidence="3" type="ORF">GDO78_021204</name>
</gene>
<feature type="non-terminal residue" evidence="3">
    <location>
        <position position="1024"/>
    </location>
</feature>
<dbReference type="SMART" id="SM01359">
    <property type="entry name" value="A2M_N_2"/>
    <property type="match status" value="1"/>
</dbReference>
<dbReference type="EMBL" id="WNTK01000620">
    <property type="protein sequence ID" value="KAG9469091.1"/>
    <property type="molecule type" value="Genomic_DNA"/>
</dbReference>
<dbReference type="InterPro" id="IPR040839">
    <property type="entry name" value="MG4"/>
</dbReference>
<keyword evidence="1" id="KW-1015">Disulfide bond</keyword>
<feature type="domain" description="Alpha-2-macroglobulin bait region" evidence="2">
    <location>
        <begin position="240"/>
        <end position="387"/>
    </location>
</feature>
<dbReference type="InterPro" id="IPR047565">
    <property type="entry name" value="Alpha-macroglob_thiol-ester_cl"/>
</dbReference>
<dbReference type="InterPro" id="IPR009048">
    <property type="entry name" value="A-macroglobulin_rcpt-bd"/>
</dbReference>
<dbReference type="SUPFAM" id="SSF48239">
    <property type="entry name" value="Terpenoid cyclases/Protein prenyltransferases"/>
    <property type="match status" value="1"/>
</dbReference>
<dbReference type="Pfam" id="PF07678">
    <property type="entry name" value="TED_complement"/>
    <property type="match status" value="1"/>
</dbReference>
<dbReference type="InterPro" id="IPR050473">
    <property type="entry name" value="A2M/Complement_sys"/>
</dbReference>
<dbReference type="Gene3D" id="2.60.40.690">
    <property type="entry name" value="Alpha-macroglobulin, receptor-binding domain"/>
    <property type="match status" value="1"/>
</dbReference>
<dbReference type="PANTHER" id="PTHR11412">
    <property type="entry name" value="MACROGLOBULIN / COMPLEMENT"/>
    <property type="match status" value="1"/>
</dbReference>
<dbReference type="PROSITE" id="PS00477">
    <property type="entry name" value="ALPHA_2_MACROGLOBULIN"/>
    <property type="match status" value="1"/>
</dbReference>
<dbReference type="SMART" id="SM01419">
    <property type="entry name" value="Thiol-ester_cl"/>
    <property type="match status" value="1"/>
</dbReference>
<sequence>MPFITSSSPGAIPLQTWCDDPSGSRIAQWLNQKSKSGFVSLEFDLIDDAVPGYYTITGQAGSDYPVYQSFDVEYYDGTYSGVLDLTNIQMDISGAATYLNLSVTVTETGTGIQVTKTQYMSVTSQLASISFDYNRMNQYYKRGISYSARVLLSDENGLPIVGEIVQFSIDFLPDTQEIKTGSDGSATYEIDTTNVLAPNFTITASYPNTAQCYSYSWPGPTYPTTQYTVFRFYSESGSFLQILPVQGTLKCGQKQKIDVQFSLSTAGVGIGATKATFRYLTMARTRIVQSGNQVVPLTNGMKGTFSFNLPITSKIAFQADLIVYMLLKKELIADTISLNVEPCFKNNVSLSFSNVVGPPASNVELQISASPGSLCAVKVIDSSILLLNPDTGLTPETVYYALQNWYYGYIIGEFNVEEPAPPCEDPNTQIFYQGNYYIPVDSDSEGDTYNNLKDKSLIAGTNLNTRKPVVCPPPTYGIPGVITFTVSAQTTYIGEKCNGPNDPSQPPRKDTVIQTVIVEAEGIKKEVTSSNLVCNQGKAPTTISIPMKLVLPQNVVQDSASAFITVLGDIIGLPLKNLQDLLQMPYGCGEQNLARMAPIPNVLDYLNTTGQLSKEILQQGIDYMNAGYWRELRYKSWSGGYSFFGGSNMQEDLWLTAYVFKTFEQCKKYIYIDPNIQQQTLIWLGNSQQLSSGCFKATPNSYMTWSGETNEDVRLTGFLAIALLESQYSIGMTLLDGALTCLQNALNTKQTIYNQALMVYAFTLAKDWNRRSILLQSLKSKAISEGGVIYWESDDKPPVRPVEYFYPRYSPDEVTIASYILLSIAFGPSVTPNDVTYMAQISVWLIRQQNAYGGFLSTLDTVMGLQALSALGKLIFNINAQHVIQVKRQNTQVAKITTNKDNRLVVQRQSLSIPADYNFQVTGIGCCLIQTTVGYNVPVPQQNSAFSLSLNTSKSCVNGVAYVFTIGVTLRYRGNRHQTNMVIIDITMLSGYQADYWTLNQLELSKVVVNSETVNNHVILYLKP</sequence>
<dbReference type="Pfam" id="PF07703">
    <property type="entry name" value="A2M_BRD"/>
    <property type="match status" value="1"/>
</dbReference>
<dbReference type="PANTHER" id="PTHR11412:SF173">
    <property type="entry name" value="OVOSTATIN"/>
    <property type="match status" value="1"/>
</dbReference>
<dbReference type="InterPro" id="IPR036595">
    <property type="entry name" value="A-macroglobulin_rcpt-bd_sf"/>
</dbReference>
<dbReference type="GO" id="GO:0005615">
    <property type="term" value="C:extracellular space"/>
    <property type="evidence" value="ECO:0007669"/>
    <property type="project" value="InterPro"/>
</dbReference>
<organism evidence="3 4">
    <name type="scientific">Eleutherodactylus coqui</name>
    <name type="common">Puerto Rican coqui</name>
    <dbReference type="NCBI Taxonomy" id="57060"/>
    <lineage>
        <taxon>Eukaryota</taxon>
        <taxon>Metazoa</taxon>
        <taxon>Chordata</taxon>
        <taxon>Craniata</taxon>
        <taxon>Vertebrata</taxon>
        <taxon>Euteleostomi</taxon>
        <taxon>Amphibia</taxon>
        <taxon>Batrachia</taxon>
        <taxon>Anura</taxon>
        <taxon>Neobatrachia</taxon>
        <taxon>Hyloidea</taxon>
        <taxon>Eleutherodactylidae</taxon>
        <taxon>Eleutherodactylinae</taxon>
        <taxon>Eleutherodactylus</taxon>
        <taxon>Eleutherodactylus</taxon>
    </lineage>
</organism>
<dbReference type="SUPFAM" id="SSF49410">
    <property type="entry name" value="Alpha-macroglobulin receptor domain"/>
    <property type="match status" value="1"/>
</dbReference>
<protein>
    <recommendedName>
        <fullName evidence="2">Alpha-2-macroglobulin bait region domain-containing protein</fullName>
    </recommendedName>
</protein>
<dbReference type="InterPro" id="IPR013783">
    <property type="entry name" value="Ig-like_fold"/>
</dbReference>
<dbReference type="Gene3D" id="2.60.40.10">
    <property type="entry name" value="Immunoglobulins"/>
    <property type="match status" value="1"/>
</dbReference>
<name>A0A8J6EHH2_ELECQ</name>
<dbReference type="InterPro" id="IPR008930">
    <property type="entry name" value="Terpenoid_cyclase/PrenylTrfase"/>
</dbReference>
<comment type="caution">
    <text evidence="3">The sequence shown here is derived from an EMBL/GenBank/DDBJ whole genome shotgun (WGS) entry which is preliminary data.</text>
</comment>
<dbReference type="InterPro" id="IPR019742">
    <property type="entry name" value="MacrogloblnA2_CS"/>
</dbReference>
<reference evidence="3" key="1">
    <citation type="thesis" date="2020" institute="ProQuest LLC" country="789 East Eisenhower Parkway, Ann Arbor, MI, USA">
        <title>Comparative Genomics and Chromosome Evolution.</title>
        <authorList>
            <person name="Mudd A.B."/>
        </authorList>
    </citation>
    <scope>NUCLEOTIDE SEQUENCE</scope>
    <source>
        <strain evidence="3">HN-11 Male</strain>
        <tissue evidence="3">Kidney and liver</tissue>
    </source>
</reference>
<evidence type="ECO:0000256" key="1">
    <source>
        <dbReference type="ARBA" id="ARBA00023157"/>
    </source>
</evidence>
<dbReference type="Proteomes" id="UP000770717">
    <property type="component" value="Unassembled WGS sequence"/>
</dbReference>
<dbReference type="AlphaFoldDB" id="A0A8J6EHH2"/>
<dbReference type="InterPro" id="IPR011626">
    <property type="entry name" value="Alpha-macroglobulin_TED"/>
</dbReference>
<accession>A0A8J6EHH2</accession>
<dbReference type="Pfam" id="PF07677">
    <property type="entry name" value="A2M_recep"/>
    <property type="match status" value="1"/>
</dbReference>
<dbReference type="Gene3D" id="1.50.10.20">
    <property type="match status" value="1"/>
</dbReference>
<dbReference type="Gene3D" id="2.60.40.1930">
    <property type="match status" value="2"/>
</dbReference>
<dbReference type="OrthoDB" id="9998011at2759"/>
<dbReference type="Pfam" id="PF17789">
    <property type="entry name" value="MG4"/>
    <property type="match status" value="1"/>
</dbReference>
<dbReference type="Gene3D" id="2.60.120.1540">
    <property type="match status" value="1"/>
</dbReference>
<evidence type="ECO:0000313" key="3">
    <source>
        <dbReference type="EMBL" id="KAG9469091.1"/>
    </source>
</evidence>
<evidence type="ECO:0000313" key="4">
    <source>
        <dbReference type="Proteomes" id="UP000770717"/>
    </source>
</evidence>
<keyword evidence="4" id="KW-1185">Reference proteome</keyword>